<dbReference type="InterPro" id="IPR036638">
    <property type="entry name" value="HLH_DNA-bd_sf"/>
</dbReference>
<evidence type="ECO:0000313" key="10">
    <source>
        <dbReference type="EMBL" id="TKW26492.1"/>
    </source>
</evidence>
<protein>
    <recommendedName>
        <fullName evidence="9">BHLH domain-containing protein</fullName>
    </recommendedName>
</protein>
<dbReference type="InterPro" id="IPR045843">
    <property type="entry name" value="IND-like"/>
</dbReference>
<evidence type="ECO:0000259" key="9">
    <source>
        <dbReference type="PROSITE" id="PS50888"/>
    </source>
</evidence>
<evidence type="ECO:0000256" key="7">
    <source>
        <dbReference type="ARBA" id="ARBA00023242"/>
    </source>
</evidence>
<dbReference type="Gramene" id="TKW26492">
    <property type="protein sequence ID" value="TKW26492"/>
    <property type="gene ID" value="SEVIR_3G193500v2"/>
</dbReference>
<evidence type="ECO:0000256" key="5">
    <source>
        <dbReference type="ARBA" id="ARBA00023125"/>
    </source>
</evidence>
<evidence type="ECO:0000256" key="4">
    <source>
        <dbReference type="ARBA" id="ARBA00023015"/>
    </source>
</evidence>
<evidence type="ECO:0000256" key="3">
    <source>
        <dbReference type="ARBA" id="ARBA00011738"/>
    </source>
</evidence>
<accession>A0A4U6VCS8</accession>
<keyword evidence="6" id="KW-0804">Transcription</keyword>
<evidence type="ECO:0000256" key="8">
    <source>
        <dbReference type="SAM" id="MobiDB-lite"/>
    </source>
</evidence>
<comment type="similarity">
    <text evidence="2">Belongs to the bHLH protein family.</text>
</comment>
<evidence type="ECO:0000256" key="1">
    <source>
        <dbReference type="ARBA" id="ARBA00004123"/>
    </source>
</evidence>
<dbReference type="PROSITE" id="PS50888">
    <property type="entry name" value="BHLH"/>
    <property type="match status" value="1"/>
</dbReference>
<proteinExistence type="inferred from homology"/>
<dbReference type="EMBL" id="CM016554">
    <property type="protein sequence ID" value="TKW26492.1"/>
    <property type="molecule type" value="Genomic_DNA"/>
</dbReference>
<keyword evidence="11" id="KW-1185">Reference proteome</keyword>
<reference evidence="10" key="1">
    <citation type="submission" date="2019-03" db="EMBL/GenBank/DDBJ databases">
        <title>WGS assembly of Setaria viridis.</title>
        <authorList>
            <person name="Huang P."/>
            <person name="Jenkins J."/>
            <person name="Grimwood J."/>
            <person name="Barry K."/>
            <person name="Healey A."/>
            <person name="Mamidi S."/>
            <person name="Sreedasyam A."/>
            <person name="Shu S."/>
            <person name="Feldman M."/>
            <person name="Wu J."/>
            <person name="Yu Y."/>
            <person name="Chen C."/>
            <person name="Johnson J."/>
            <person name="Rokhsar D."/>
            <person name="Baxter I."/>
            <person name="Schmutz J."/>
            <person name="Brutnell T."/>
            <person name="Kellogg E."/>
        </authorList>
    </citation>
    <scope>NUCLEOTIDE SEQUENCE [LARGE SCALE GENOMIC DNA]</scope>
</reference>
<dbReference type="SMART" id="SM00353">
    <property type="entry name" value="HLH"/>
    <property type="match status" value="1"/>
</dbReference>
<dbReference type="PANTHER" id="PTHR16223:SF344">
    <property type="entry name" value="BHLH DOMAIN-CONTAINING PROTEIN"/>
    <property type="match status" value="1"/>
</dbReference>
<keyword evidence="5" id="KW-0238">DNA-binding</keyword>
<evidence type="ECO:0000256" key="2">
    <source>
        <dbReference type="ARBA" id="ARBA00005510"/>
    </source>
</evidence>
<keyword evidence="7" id="KW-0539">Nucleus</keyword>
<dbReference type="FunFam" id="4.10.280.10:FF:000032">
    <property type="entry name" value="Transcription factor bHLH123 family"/>
    <property type="match status" value="1"/>
</dbReference>
<dbReference type="Proteomes" id="UP000298652">
    <property type="component" value="Chromosome 3"/>
</dbReference>
<gene>
    <name evidence="10" type="ORF">SEVIR_3G193500v2</name>
</gene>
<dbReference type="GO" id="GO:0005634">
    <property type="term" value="C:nucleus"/>
    <property type="evidence" value="ECO:0007669"/>
    <property type="project" value="UniProtKB-SubCell"/>
</dbReference>
<dbReference type="AlphaFoldDB" id="A0A4U6VCS8"/>
<comment type="subcellular location">
    <subcellularLocation>
        <location evidence="1">Nucleus</location>
    </subcellularLocation>
</comment>
<comment type="subunit">
    <text evidence="3">Homodimer.</text>
</comment>
<evidence type="ECO:0000256" key="6">
    <source>
        <dbReference type="ARBA" id="ARBA00023163"/>
    </source>
</evidence>
<dbReference type="Gene3D" id="4.10.280.10">
    <property type="entry name" value="Helix-loop-helix DNA-binding domain"/>
    <property type="match status" value="1"/>
</dbReference>
<organism evidence="10 11">
    <name type="scientific">Setaria viridis</name>
    <name type="common">Green bristlegrass</name>
    <name type="synonym">Setaria italica subsp. viridis</name>
    <dbReference type="NCBI Taxonomy" id="4556"/>
    <lineage>
        <taxon>Eukaryota</taxon>
        <taxon>Viridiplantae</taxon>
        <taxon>Streptophyta</taxon>
        <taxon>Embryophyta</taxon>
        <taxon>Tracheophyta</taxon>
        <taxon>Spermatophyta</taxon>
        <taxon>Magnoliopsida</taxon>
        <taxon>Liliopsida</taxon>
        <taxon>Poales</taxon>
        <taxon>Poaceae</taxon>
        <taxon>PACMAD clade</taxon>
        <taxon>Panicoideae</taxon>
        <taxon>Panicodae</taxon>
        <taxon>Paniceae</taxon>
        <taxon>Cenchrinae</taxon>
        <taxon>Setaria</taxon>
    </lineage>
</organism>
<feature type="region of interest" description="Disordered" evidence="8">
    <location>
        <begin position="1"/>
        <end position="33"/>
    </location>
</feature>
<dbReference type="GO" id="GO:0046983">
    <property type="term" value="F:protein dimerization activity"/>
    <property type="evidence" value="ECO:0007669"/>
    <property type="project" value="InterPro"/>
</dbReference>
<dbReference type="GO" id="GO:0000981">
    <property type="term" value="F:DNA-binding transcription factor activity, RNA polymerase II-specific"/>
    <property type="evidence" value="ECO:0007669"/>
    <property type="project" value="TreeGrafter"/>
</dbReference>
<feature type="domain" description="BHLH" evidence="9">
    <location>
        <begin position="220"/>
        <end position="269"/>
    </location>
</feature>
<dbReference type="PANTHER" id="PTHR16223">
    <property type="entry name" value="TRANSCRIPTION FACTOR BHLH83-RELATED"/>
    <property type="match status" value="1"/>
</dbReference>
<dbReference type="InterPro" id="IPR045239">
    <property type="entry name" value="bHLH95_bHLH"/>
</dbReference>
<dbReference type="GO" id="GO:0000978">
    <property type="term" value="F:RNA polymerase II cis-regulatory region sequence-specific DNA binding"/>
    <property type="evidence" value="ECO:0007669"/>
    <property type="project" value="TreeGrafter"/>
</dbReference>
<evidence type="ECO:0000313" key="11">
    <source>
        <dbReference type="Proteomes" id="UP000298652"/>
    </source>
</evidence>
<dbReference type="InterPro" id="IPR011598">
    <property type="entry name" value="bHLH_dom"/>
</dbReference>
<dbReference type="SUPFAM" id="SSF47459">
    <property type="entry name" value="HLH, helix-loop-helix DNA-binding domain"/>
    <property type="match status" value="1"/>
</dbReference>
<dbReference type="OMA" id="LADPHMD"/>
<dbReference type="CDD" id="cd11393">
    <property type="entry name" value="bHLH_AtbHLH_like"/>
    <property type="match status" value="1"/>
</dbReference>
<name>A0A4U6VCS8_SETVI</name>
<keyword evidence="4" id="KW-0805">Transcription regulation</keyword>
<sequence>MADEWWSSVRAGDGASACSTDQDAAEPGATSATSTDYFRSGLHVDAAASPPSSFLADPPHMADWTQAYVGGGRAAAEATASFNALLRLHGDDAGRHFLLDQQPDVVDGAAPLAPEAAASRSASLCAENQYSGYGDVPAAPMTTTKPFSQQHFVSGFFASSTRNFSDVASEPRPMTTKPLLLQALEQKAFRSHKEHVQDACYSATRRSVPDSPAAAKKLRIATPSPMPTFKVRKEKLGDRITALQQLVSPFGKTDTASVLHEAIEYIRFLHDQVASLSSPYLRCGRPVQVQQLQQQQTVARRRRTCEAEGCALSRWRALTRWRARRRRSSGTLALGEHFGRDRQARSL</sequence>